<dbReference type="GO" id="GO:0009567">
    <property type="term" value="P:double fertilization forming a zygote and endosperm"/>
    <property type="evidence" value="ECO:0007669"/>
    <property type="project" value="TreeGrafter"/>
</dbReference>
<dbReference type="EMBL" id="JBCGBO010000004">
    <property type="protein sequence ID" value="KAK9210261.1"/>
    <property type="molecule type" value="Genomic_DNA"/>
</dbReference>
<dbReference type="Proteomes" id="UP001428341">
    <property type="component" value="Unassembled WGS sequence"/>
</dbReference>
<sequence>MAQVISFRYSFALILTCSVMMAAPGLATVNFENPLNEGGQDPDAAKCLSTLESVHGCVQEVLTAFLSLKVNLIGNACCKAFNEVDTNCWPKVFPFDPFFPPLLQSYCTTIVKNEPPTSIPQKQQNAPLPSPALFKRLEYCSVGKYQVLYSSRQRRGWWNAAGAAFDASTEIVQQLREERIPREHYMKTASINCNKGLAAGRCNVVEV</sequence>
<name>A0AAP0MN52_9ROSI</name>
<dbReference type="AlphaFoldDB" id="A0AAP0MN52"/>
<proteinExistence type="predicted"/>
<keyword evidence="5" id="KW-1185">Reference proteome</keyword>
<evidence type="ECO:0000256" key="1">
    <source>
        <dbReference type="ARBA" id="ARBA00022729"/>
    </source>
</evidence>
<dbReference type="PANTHER" id="PTHR31181">
    <property type="entry name" value="EGG CELL-SECRETED PROTEIN 1.4"/>
    <property type="match status" value="1"/>
</dbReference>
<evidence type="ECO:0000256" key="2">
    <source>
        <dbReference type="SAM" id="SignalP"/>
    </source>
</evidence>
<dbReference type="InterPro" id="IPR008502">
    <property type="entry name" value="Prolamin-like"/>
</dbReference>
<dbReference type="GO" id="GO:2000008">
    <property type="term" value="P:regulation of protein localization to cell surface"/>
    <property type="evidence" value="ECO:0007669"/>
    <property type="project" value="TreeGrafter"/>
</dbReference>
<dbReference type="PANTHER" id="PTHR31181:SF60">
    <property type="entry name" value="PROLAMIN-LIKE DOMAIN-CONTAINING PROTEIN"/>
    <property type="match status" value="1"/>
</dbReference>
<dbReference type="GO" id="GO:0005576">
    <property type="term" value="C:extracellular region"/>
    <property type="evidence" value="ECO:0007669"/>
    <property type="project" value="TreeGrafter"/>
</dbReference>
<feature type="chain" id="PRO_5042857233" description="Prolamin-like domain-containing protein" evidence="2">
    <location>
        <begin position="28"/>
        <end position="207"/>
    </location>
</feature>
<evidence type="ECO:0000313" key="5">
    <source>
        <dbReference type="Proteomes" id="UP001428341"/>
    </source>
</evidence>
<dbReference type="Pfam" id="PF05617">
    <property type="entry name" value="Prolamin_like"/>
    <property type="match status" value="1"/>
</dbReference>
<comment type="caution">
    <text evidence="4">The sequence shown here is derived from an EMBL/GenBank/DDBJ whole genome shotgun (WGS) entry which is preliminary data.</text>
</comment>
<organism evidence="4 5">
    <name type="scientific">Citrus x changshan-huyou</name>
    <dbReference type="NCBI Taxonomy" id="2935761"/>
    <lineage>
        <taxon>Eukaryota</taxon>
        <taxon>Viridiplantae</taxon>
        <taxon>Streptophyta</taxon>
        <taxon>Embryophyta</taxon>
        <taxon>Tracheophyta</taxon>
        <taxon>Spermatophyta</taxon>
        <taxon>Magnoliopsida</taxon>
        <taxon>eudicotyledons</taxon>
        <taxon>Gunneridae</taxon>
        <taxon>Pentapetalae</taxon>
        <taxon>rosids</taxon>
        <taxon>malvids</taxon>
        <taxon>Sapindales</taxon>
        <taxon>Rutaceae</taxon>
        <taxon>Aurantioideae</taxon>
        <taxon>Citrus</taxon>
    </lineage>
</organism>
<keyword evidence="1 2" id="KW-0732">Signal</keyword>
<reference evidence="4 5" key="1">
    <citation type="submission" date="2024-05" db="EMBL/GenBank/DDBJ databases">
        <title>Haplotype-resolved chromosome-level genome assembly of Huyou (Citrus changshanensis).</title>
        <authorList>
            <person name="Miao C."/>
            <person name="Chen W."/>
            <person name="Wu Y."/>
            <person name="Wang L."/>
            <person name="Zhao S."/>
            <person name="Grierson D."/>
            <person name="Xu C."/>
            <person name="Chen K."/>
        </authorList>
    </citation>
    <scope>NUCLEOTIDE SEQUENCE [LARGE SCALE GENOMIC DNA]</scope>
    <source>
        <strain evidence="4">01-14</strain>
        <tissue evidence="4">Leaf</tissue>
    </source>
</reference>
<evidence type="ECO:0000313" key="4">
    <source>
        <dbReference type="EMBL" id="KAK9210261.1"/>
    </source>
</evidence>
<evidence type="ECO:0000259" key="3">
    <source>
        <dbReference type="Pfam" id="PF05617"/>
    </source>
</evidence>
<protein>
    <recommendedName>
        <fullName evidence="3">Prolamin-like domain-containing protein</fullName>
    </recommendedName>
</protein>
<dbReference type="GO" id="GO:0031982">
    <property type="term" value="C:vesicle"/>
    <property type="evidence" value="ECO:0007669"/>
    <property type="project" value="TreeGrafter"/>
</dbReference>
<accession>A0AAP0MN52</accession>
<feature type="domain" description="Prolamin-like" evidence="3">
    <location>
        <begin position="46"/>
        <end position="107"/>
    </location>
</feature>
<gene>
    <name evidence="4" type="ORF">WN944_002631</name>
</gene>
<feature type="signal peptide" evidence="2">
    <location>
        <begin position="1"/>
        <end position="27"/>
    </location>
</feature>
<dbReference type="GO" id="GO:0080155">
    <property type="term" value="P:regulation of double fertilization forming a zygote and endosperm"/>
    <property type="evidence" value="ECO:0007669"/>
    <property type="project" value="TreeGrafter"/>
</dbReference>